<gene>
    <name evidence="2" type="ORF">S12H4_60364</name>
    <name evidence="3" type="ORF">S12H4_60365</name>
</gene>
<dbReference type="GO" id="GO:0016836">
    <property type="term" value="F:hydro-lyase activity"/>
    <property type="evidence" value="ECO:0007669"/>
    <property type="project" value="InterPro"/>
</dbReference>
<evidence type="ECO:0000313" key="2">
    <source>
        <dbReference type="EMBL" id="GAJ22227.1"/>
    </source>
</evidence>
<dbReference type="PROSITE" id="PS51383">
    <property type="entry name" value="YJEF_C_3"/>
    <property type="match status" value="1"/>
</dbReference>
<sequence length="30" mass="3327">GNLARDIKGERGMIARDILSQIPQAFLTLE</sequence>
<dbReference type="InterPro" id="IPR000631">
    <property type="entry name" value="CARKD"/>
</dbReference>
<accession>X1UXJ1</accession>
<feature type="non-terminal residue" evidence="3">
    <location>
        <position position="1"/>
    </location>
</feature>
<organism evidence="3">
    <name type="scientific">marine sediment metagenome</name>
    <dbReference type="NCBI Taxonomy" id="412755"/>
    <lineage>
        <taxon>unclassified sequences</taxon>
        <taxon>metagenomes</taxon>
        <taxon>ecological metagenomes</taxon>
    </lineage>
</organism>
<name>X1UXJ1_9ZZZZ</name>
<reference evidence="3" key="1">
    <citation type="journal article" date="2014" name="Front. Microbiol.">
        <title>High frequency of phylogenetically diverse reductive dehalogenase-homologous genes in deep subseafloor sedimentary metagenomes.</title>
        <authorList>
            <person name="Kawai M."/>
            <person name="Futagami T."/>
            <person name="Toyoda A."/>
            <person name="Takaki Y."/>
            <person name="Nishi S."/>
            <person name="Hori S."/>
            <person name="Arai W."/>
            <person name="Tsubouchi T."/>
            <person name="Morono Y."/>
            <person name="Uchiyama I."/>
            <person name="Ito T."/>
            <person name="Fujiyama A."/>
            <person name="Inagaki F."/>
            <person name="Takami H."/>
        </authorList>
    </citation>
    <scope>NUCLEOTIDE SEQUENCE</scope>
    <source>
        <strain evidence="3">Expedition CK06-06</strain>
    </source>
</reference>
<comment type="caution">
    <text evidence="3">The sequence shown here is derived from an EMBL/GenBank/DDBJ whole genome shotgun (WGS) entry which is preliminary data.</text>
</comment>
<evidence type="ECO:0000313" key="3">
    <source>
        <dbReference type="EMBL" id="GAJ22228.1"/>
    </source>
</evidence>
<protein>
    <recommendedName>
        <fullName evidence="1">YjeF C-terminal domain-containing protein</fullName>
    </recommendedName>
</protein>
<dbReference type="AlphaFoldDB" id="X1UXJ1"/>
<proteinExistence type="predicted"/>
<dbReference type="EMBL" id="BARW01039712">
    <property type="protein sequence ID" value="GAJ22228.1"/>
    <property type="molecule type" value="Genomic_DNA"/>
</dbReference>
<evidence type="ECO:0000259" key="1">
    <source>
        <dbReference type="PROSITE" id="PS51383"/>
    </source>
</evidence>
<dbReference type="EMBL" id="BARW01039712">
    <property type="protein sequence ID" value="GAJ22227.1"/>
    <property type="molecule type" value="Genomic_DNA"/>
</dbReference>
<feature type="domain" description="YjeF C-terminal" evidence="1">
    <location>
        <begin position="1"/>
        <end position="29"/>
    </location>
</feature>